<dbReference type="AlphaFoldDB" id="A0A250JFX6"/>
<dbReference type="KEGG" id="cfus:CYFUS_007532"/>
<evidence type="ECO:0000313" key="3">
    <source>
        <dbReference type="EMBL" id="ATB42056.1"/>
    </source>
</evidence>
<feature type="transmembrane region" description="Helical" evidence="1">
    <location>
        <begin position="86"/>
        <end position="107"/>
    </location>
</feature>
<dbReference type="Proteomes" id="UP000217257">
    <property type="component" value="Chromosome"/>
</dbReference>
<name>A0A250JFX6_9BACT</name>
<keyword evidence="1" id="KW-0812">Transmembrane</keyword>
<reference evidence="3 4" key="1">
    <citation type="submission" date="2017-06" db="EMBL/GenBank/DDBJ databases">
        <title>Sequencing and comparative analysis of myxobacterial genomes.</title>
        <authorList>
            <person name="Rupp O."/>
            <person name="Goesmann A."/>
            <person name="Sogaard-Andersen L."/>
        </authorList>
    </citation>
    <scope>NUCLEOTIDE SEQUENCE [LARGE SCALE GENOMIC DNA]</scope>
    <source>
        <strain evidence="3 4">DSM 52655</strain>
    </source>
</reference>
<gene>
    <name evidence="3" type="ORF">CYFUS_007532</name>
</gene>
<organism evidence="3 4">
    <name type="scientific">Cystobacter fuscus</name>
    <dbReference type="NCBI Taxonomy" id="43"/>
    <lineage>
        <taxon>Bacteria</taxon>
        <taxon>Pseudomonadati</taxon>
        <taxon>Myxococcota</taxon>
        <taxon>Myxococcia</taxon>
        <taxon>Myxococcales</taxon>
        <taxon>Cystobacterineae</taxon>
        <taxon>Archangiaceae</taxon>
        <taxon>Cystobacter</taxon>
    </lineage>
</organism>
<protein>
    <recommendedName>
        <fullName evidence="2">Inositolphosphotransferase Aur1/Ipt1 domain-containing protein</fullName>
    </recommendedName>
</protein>
<dbReference type="EMBL" id="CP022098">
    <property type="protein sequence ID" value="ATB42056.1"/>
    <property type="molecule type" value="Genomic_DNA"/>
</dbReference>
<dbReference type="InterPro" id="IPR026841">
    <property type="entry name" value="Aur1/Ipt1"/>
</dbReference>
<feature type="transmembrane region" description="Helical" evidence="1">
    <location>
        <begin position="55"/>
        <end position="77"/>
    </location>
</feature>
<evidence type="ECO:0000313" key="4">
    <source>
        <dbReference type="Proteomes" id="UP000217257"/>
    </source>
</evidence>
<feature type="domain" description="Inositolphosphotransferase Aur1/Ipt1" evidence="2">
    <location>
        <begin position="55"/>
        <end position="196"/>
    </location>
</feature>
<feature type="transmembrane region" description="Helical" evidence="1">
    <location>
        <begin position="179"/>
        <end position="198"/>
    </location>
</feature>
<evidence type="ECO:0000259" key="2">
    <source>
        <dbReference type="Pfam" id="PF14378"/>
    </source>
</evidence>
<feature type="transmembrane region" description="Helical" evidence="1">
    <location>
        <begin position="133"/>
        <end position="150"/>
    </location>
</feature>
<feature type="transmembrane region" description="Helical" evidence="1">
    <location>
        <begin position="157"/>
        <end position="173"/>
    </location>
</feature>
<dbReference type="GO" id="GO:0016020">
    <property type="term" value="C:membrane"/>
    <property type="evidence" value="ECO:0007669"/>
    <property type="project" value="UniProtKB-SubCell"/>
</dbReference>
<dbReference type="SUPFAM" id="SSF48317">
    <property type="entry name" value="Acid phosphatase/Vanadium-dependent haloperoxidase"/>
    <property type="match status" value="1"/>
</dbReference>
<keyword evidence="1" id="KW-0472">Membrane</keyword>
<dbReference type="Pfam" id="PF14378">
    <property type="entry name" value="PAP2_3"/>
    <property type="match status" value="1"/>
</dbReference>
<dbReference type="Gene3D" id="1.20.144.10">
    <property type="entry name" value="Phosphatidic acid phosphatase type 2/haloperoxidase"/>
    <property type="match status" value="1"/>
</dbReference>
<dbReference type="InterPro" id="IPR036938">
    <property type="entry name" value="PAP2/HPO_sf"/>
</dbReference>
<feature type="transmembrane region" description="Helical" evidence="1">
    <location>
        <begin position="14"/>
        <end position="35"/>
    </location>
</feature>
<sequence length="215" mass="24034">MRAMAWLYRFNEPFVGRLVTTGVTIAATFQPYFWLNNHLPPRFDFLTPLDTAIPFLPWTYAVYCSFFALLLGAAWCLEAREYLRMLAAVLVANAVCYLGFFLFTAHYPRPPVDSIPPGFWREQFAQMRASDNAGNTFPSIHVATTWLGALRLRHRRGGVLWLVWAGLICLSTLTVKQHFVVDVLGGLAVAGGVHALLFRRAAPSASVPTTVEARS</sequence>
<proteinExistence type="predicted"/>
<keyword evidence="1" id="KW-1133">Transmembrane helix</keyword>
<evidence type="ECO:0000256" key="1">
    <source>
        <dbReference type="SAM" id="Phobius"/>
    </source>
</evidence>
<accession>A0A250JFX6</accession>